<protein>
    <recommendedName>
        <fullName evidence="4">EGF-like domain-containing protein</fullName>
    </recommendedName>
</protein>
<name>R0K2R0_EXST2</name>
<dbReference type="GeneID" id="19402257"/>
<dbReference type="Proteomes" id="UP000016935">
    <property type="component" value="Unassembled WGS sequence"/>
</dbReference>
<dbReference type="EMBL" id="KB908592">
    <property type="protein sequence ID" value="EOA87428.1"/>
    <property type="molecule type" value="Genomic_DNA"/>
</dbReference>
<feature type="signal peptide" evidence="1">
    <location>
        <begin position="1"/>
        <end position="17"/>
    </location>
</feature>
<dbReference type="HOGENOM" id="CLU_161487_0_0_1"/>
<keyword evidence="3" id="KW-1185">Reference proteome</keyword>
<reference evidence="2 3" key="2">
    <citation type="journal article" date="2013" name="PLoS Genet.">
        <title>Comparative genome structure, secondary metabolite, and effector coding capacity across Cochliobolus pathogens.</title>
        <authorList>
            <person name="Condon B.J."/>
            <person name="Leng Y."/>
            <person name="Wu D."/>
            <person name="Bushley K.E."/>
            <person name="Ohm R.A."/>
            <person name="Otillar R."/>
            <person name="Martin J."/>
            <person name="Schackwitz W."/>
            <person name="Grimwood J."/>
            <person name="MohdZainudin N."/>
            <person name="Xue C."/>
            <person name="Wang R."/>
            <person name="Manning V.A."/>
            <person name="Dhillon B."/>
            <person name="Tu Z.J."/>
            <person name="Steffenson B.J."/>
            <person name="Salamov A."/>
            <person name="Sun H."/>
            <person name="Lowry S."/>
            <person name="LaButti K."/>
            <person name="Han J."/>
            <person name="Copeland A."/>
            <person name="Lindquist E."/>
            <person name="Barry K."/>
            <person name="Schmutz J."/>
            <person name="Baker S.E."/>
            <person name="Ciuffetti L.M."/>
            <person name="Grigoriev I.V."/>
            <person name="Zhong S."/>
            <person name="Turgeon B.G."/>
        </authorList>
    </citation>
    <scope>NUCLEOTIDE SEQUENCE [LARGE SCALE GENOMIC DNA]</scope>
    <source>
        <strain evidence="3">28A</strain>
    </source>
</reference>
<evidence type="ECO:0008006" key="4">
    <source>
        <dbReference type="Google" id="ProtNLM"/>
    </source>
</evidence>
<organism evidence="2 3">
    <name type="scientific">Exserohilum turcicum (strain 28A)</name>
    <name type="common">Northern leaf blight fungus</name>
    <name type="synonym">Setosphaeria turcica</name>
    <dbReference type="NCBI Taxonomy" id="671987"/>
    <lineage>
        <taxon>Eukaryota</taxon>
        <taxon>Fungi</taxon>
        <taxon>Dikarya</taxon>
        <taxon>Ascomycota</taxon>
        <taxon>Pezizomycotina</taxon>
        <taxon>Dothideomycetes</taxon>
        <taxon>Pleosporomycetidae</taxon>
        <taxon>Pleosporales</taxon>
        <taxon>Pleosporineae</taxon>
        <taxon>Pleosporaceae</taxon>
        <taxon>Exserohilum</taxon>
    </lineage>
</organism>
<dbReference type="STRING" id="671987.R0K2R0"/>
<accession>R0K2R0</accession>
<gene>
    <name evidence="2" type="ORF">SETTUDRAFT_19945</name>
</gene>
<keyword evidence="1" id="KW-0732">Signal</keyword>
<evidence type="ECO:0000256" key="1">
    <source>
        <dbReference type="SAM" id="SignalP"/>
    </source>
</evidence>
<evidence type="ECO:0000313" key="2">
    <source>
        <dbReference type="EMBL" id="EOA87428.1"/>
    </source>
</evidence>
<dbReference type="RefSeq" id="XP_008024970.1">
    <property type="nucleotide sequence ID" value="XM_008026779.1"/>
</dbReference>
<feature type="chain" id="PRO_5004343782" description="EGF-like domain-containing protein" evidence="1">
    <location>
        <begin position="18"/>
        <end position="133"/>
    </location>
</feature>
<dbReference type="OrthoDB" id="291007at2759"/>
<reference evidence="2 3" key="1">
    <citation type="journal article" date="2012" name="PLoS Pathog.">
        <title>Diverse lifestyles and strategies of plant pathogenesis encoded in the genomes of eighteen Dothideomycetes fungi.</title>
        <authorList>
            <person name="Ohm R.A."/>
            <person name="Feau N."/>
            <person name="Henrissat B."/>
            <person name="Schoch C.L."/>
            <person name="Horwitz B.A."/>
            <person name="Barry K.W."/>
            <person name="Condon B.J."/>
            <person name="Copeland A.C."/>
            <person name="Dhillon B."/>
            <person name="Glaser F."/>
            <person name="Hesse C.N."/>
            <person name="Kosti I."/>
            <person name="LaButti K."/>
            <person name="Lindquist E.A."/>
            <person name="Lucas S."/>
            <person name="Salamov A.A."/>
            <person name="Bradshaw R.E."/>
            <person name="Ciuffetti L."/>
            <person name="Hamelin R.C."/>
            <person name="Kema G.H.J."/>
            <person name="Lawrence C."/>
            <person name="Scott J.A."/>
            <person name="Spatafora J.W."/>
            <person name="Turgeon B.G."/>
            <person name="de Wit P.J.G.M."/>
            <person name="Zhong S."/>
            <person name="Goodwin S.B."/>
            <person name="Grigoriev I.V."/>
        </authorList>
    </citation>
    <scope>NUCLEOTIDE SEQUENCE [LARGE SCALE GENOMIC DNA]</scope>
    <source>
        <strain evidence="3">28A</strain>
    </source>
</reference>
<evidence type="ECO:0000313" key="3">
    <source>
        <dbReference type="Proteomes" id="UP000016935"/>
    </source>
</evidence>
<dbReference type="AlphaFoldDB" id="R0K2R0"/>
<sequence>MKTLILALASLLALASATPTPNQPSPPATCPNCNPNPGSNFCDITTSCTVVSAHPDIKHAPYYCACRAGYRANGCDAGDSTIQWRLPWPASDRGPSQEGRVFVKPGVVCDTLCNDPYAGVNACSEVTQMDKCL</sequence>
<dbReference type="eggNOG" id="ENOG502S819">
    <property type="taxonomic scope" value="Eukaryota"/>
</dbReference>
<proteinExistence type="predicted"/>